<dbReference type="EMBL" id="ADKM02000110">
    <property type="protein sequence ID" value="EGC02153.1"/>
    <property type="molecule type" value="Genomic_DNA"/>
</dbReference>
<dbReference type="STRING" id="246199.CUS_5642"/>
<protein>
    <submittedName>
        <fullName evidence="3">Thioesterase domain protein</fullName>
    </submittedName>
</protein>
<comment type="similarity">
    <text evidence="1">Belongs to the thioesterase family.</text>
</comment>
<dbReference type="OrthoDB" id="2213423at2"/>
<evidence type="ECO:0000256" key="1">
    <source>
        <dbReference type="ARBA" id="ARBA00007169"/>
    </source>
</evidence>
<name>E9SEY7_RUMAL</name>
<dbReference type="RefSeq" id="WP_002851536.1">
    <property type="nucleotide sequence ID" value="NZ_ADKM02000110.1"/>
</dbReference>
<dbReference type="AlphaFoldDB" id="E9SEY7"/>
<evidence type="ECO:0000259" key="2">
    <source>
        <dbReference type="Pfam" id="PF00975"/>
    </source>
</evidence>
<reference evidence="3 4" key="1">
    <citation type="submission" date="2011-02" db="EMBL/GenBank/DDBJ databases">
        <authorList>
            <person name="Nelson K.E."/>
            <person name="Sutton G."/>
            <person name="Torralba M."/>
            <person name="Durkin S."/>
            <person name="Harkins D."/>
            <person name="Montgomery R."/>
            <person name="Ziemer C."/>
            <person name="Klaassens E."/>
            <person name="Ocuiv P."/>
            <person name="Morrison M."/>
        </authorList>
    </citation>
    <scope>NUCLEOTIDE SEQUENCE [LARGE SCALE GENOMIC DNA]</scope>
    <source>
        <strain evidence="3 4">8</strain>
    </source>
</reference>
<sequence>MGYNKNAGTALNTRWIQYQKTSDTPSMRLFCFPYAGGSALFYSRWFKYLEEDAEVFPIQLPGRESRIDEPLQRVMSVVIDKIVEEIAPLLTENTAFIGHSMGSMIAYEVAKKLAEKNMQMPKHIFLCGAVPPDMIGECEKIHMLSDDEFCEKLKGYESITSELMKYPEFYKFFLPVIKADFELIETYRFGGDWKMPCPVTIFSGTEDPYVPAAALGQWGRFCEKEPQIITYSGNHFFLKEHIEEICEIINNCMKVEDN</sequence>
<organism evidence="3 4">
    <name type="scientific">Ruminococcus albus 8</name>
    <dbReference type="NCBI Taxonomy" id="246199"/>
    <lineage>
        <taxon>Bacteria</taxon>
        <taxon>Bacillati</taxon>
        <taxon>Bacillota</taxon>
        <taxon>Clostridia</taxon>
        <taxon>Eubacteriales</taxon>
        <taxon>Oscillospiraceae</taxon>
        <taxon>Ruminococcus</taxon>
    </lineage>
</organism>
<dbReference type="Pfam" id="PF00975">
    <property type="entry name" value="Thioesterase"/>
    <property type="match status" value="1"/>
</dbReference>
<gene>
    <name evidence="3" type="ORF">CUS_5642</name>
</gene>
<dbReference type="SUPFAM" id="SSF53474">
    <property type="entry name" value="alpha/beta-Hydrolases"/>
    <property type="match status" value="1"/>
</dbReference>
<dbReference type="Proteomes" id="UP000004259">
    <property type="component" value="Unassembled WGS sequence"/>
</dbReference>
<accession>E9SEY7</accession>
<dbReference type="InterPro" id="IPR012223">
    <property type="entry name" value="TEII"/>
</dbReference>
<dbReference type="InterPro" id="IPR029058">
    <property type="entry name" value="AB_hydrolase_fold"/>
</dbReference>
<dbReference type="GO" id="GO:0008610">
    <property type="term" value="P:lipid biosynthetic process"/>
    <property type="evidence" value="ECO:0007669"/>
    <property type="project" value="TreeGrafter"/>
</dbReference>
<dbReference type="eggNOG" id="COG3208">
    <property type="taxonomic scope" value="Bacteria"/>
</dbReference>
<evidence type="ECO:0000313" key="3">
    <source>
        <dbReference type="EMBL" id="EGC02153.1"/>
    </source>
</evidence>
<dbReference type="InterPro" id="IPR001031">
    <property type="entry name" value="Thioesterase"/>
</dbReference>
<keyword evidence="4" id="KW-1185">Reference proteome</keyword>
<dbReference type="PANTHER" id="PTHR11487">
    <property type="entry name" value="THIOESTERASE"/>
    <property type="match status" value="1"/>
</dbReference>
<evidence type="ECO:0000313" key="4">
    <source>
        <dbReference type="Proteomes" id="UP000004259"/>
    </source>
</evidence>
<comment type="caution">
    <text evidence="3">The sequence shown here is derived from an EMBL/GenBank/DDBJ whole genome shotgun (WGS) entry which is preliminary data.</text>
</comment>
<dbReference type="Gene3D" id="3.40.50.1820">
    <property type="entry name" value="alpha/beta hydrolase"/>
    <property type="match status" value="1"/>
</dbReference>
<proteinExistence type="inferred from homology"/>
<feature type="domain" description="Thioesterase" evidence="2">
    <location>
        <begin position="28"/>
        <end position="251"/>
    </location>
</feature>
<dbReference type="PANTHER" id="PTHR11487:SF0">
    <property type="entry name" value="S-ACYL FATTY ACID SYNTHASE THIOESTERASE, MEDIUM CHAIN"/>
    <property type="match status" value="1"/>
</dbReference>